<dbReference type="AlphaFoldDB" id="A0A0L7L8D0"/>
<proteinExistence type="predicted"/>
<keyword evidence="2" id="KW-1185">Reference proteome</keyword>
<protein>
    <submittedName>
        <fullName evidence="1">Putative prolyl-tRNA synthetase</fullName>
    </submittedName>
</protein>
<dbReference type="Gene3D" id="3.30.930.10">
    <property type="entry name" value="Bira Bifunctional Protein, Domain 2"/>
    <property type="match status" value="3"/>
</dbReference>
<feature type="non-terminal residue" evidence="1">
    <location>
        <position position="1"/>
    </location>
</feature>
<keyword evidence="1" id="KW-0030">Aminoacyl-tRNA synthetase</keyword>
<sequence>MEEVGAQQVSLPALSSAGLWEKSGRLSSAPAELMKVDDRHGKKYLLAPHGLLRAREFLMMDAYGAHASERCAQQTYAALTGQYHNIFERLQLPLRAREFLMMDAYGAHALERCAQQTYAALTGQYHNIFERLQLPVYKAPTGDMGGSLSHEWQLCASAGEDALSVCPSCSHATRQSETDSCRTCGREMEKHNSI</sequence>
<evidence type="ECO:0000313" key="2">
    <source>
        <dbReference type="Proteomes" id="UP000037510"/>
    </source>
</evidence>
<dbReference type="Proteomes" id="UP000037510">
    <property type="component" value="Unassembled WGS sequence"/>
</dbReference>
<feature type="non-terminal residue" evidence="1">
    <location>
        <position position="194"/>
    </location>
</feature>
<dbReference type="InterPro" id="IPR050062">
    <property type="entry name" value="Pro-tRNA_synthetase"/>
</dbReference>
<dbReference type="STRING" id="104452.A0A0L7L8D0"/>
<dbReference type="EMBL" id="JTDY01002378">
    <property type="protein sequence ID" value="KOB71541.1"/>
    <property type="molecule type" value="Genomic_DNA"/>
</dbReference>
<dbReference type="GO" id="GO:0005739">
    <property type="term" value="C:mitochondrion"/>
    <property type="evidence" value="ECO:0007669"/>
    <property type="project" value="TreeGrafter"/>
</dbReference>
<name>A0A0L7L8D0_OPEBR</name>
<comment type="caution">
    <text evidence="1">The sequence shown here is derived from an EMBL/GenBank/DDBJ whole genome shotgun (WGS) entry which is preliminary data.</text>
</comment>
<dbReference type="PANTHER" id="PTHR42753">
    <property type="entry name" value="MITOCHONDRIAL RIBOSOME PROTEIN L39/PROLYL-TRNA LIGASE FAMILY MEMBER"/>
    <property type="match status" value="1"/>
</dbReference>
<accession>A0A0L7L8D0</accession>
<dbReference type="GO" id="GO:0006433">
    <property type="term" value="P:prolyl-tRNA aminoacylation"/>
    <property type="evidence" value="ECO:0007669"/>
    <property type="project" value="TreeGrafter"/>
</dbReference>
<gene>
    <name evidence="1" type="ORF">OBRU01_13585</name>
</gene>
<evidence type="ECO:0000313" key="1">
    <source>
        <dbReference type="EMBL" id="KOB71541.1"/>
    </source>
</evidence>
<organism evidence="1 2">
    <name type="scientific">Operophtera brumata</name>
    <name type="common">Winter moth</name>
    <name type="synonym">Phalaena brumata</name>
    <dbReference type="NCBI Taxonomy" id="104452"/>
    <lineage>
        <taxon>Eukaryota</taxon>
        <taxon>Metazoa</taxon>
        <taxon>Ecdysozoa</taxon>
        <taxon>Arthropoda</taxon>
        <taxon>Hexapoda</taxon>
        <taxon>Insecta</taxon>
        <taxon>Pterygota</taxon>
        <taxon>Neoptera</taxon>
        <taxon>Endopterygota</taxon>
        <taxon>Lepidoptera</taxon>
        <taxon>Glossata</taxon>
        <taxon>Ditrysia</taxon>
        <taxon>Geometroidea</taxon>
        <taxon>Geometridae</taxon>
        <taxon>Larentiinae</taxon>
        <taxon>Operophtera</taxon>
    </lineage>
</organism>
<dbReference type="GO" id="GO:0004827">
    <property type="term" value="F:proline-tRNA ligase activity"/>
    <property type="evidence" value="ECO:0007669"/>
    <property type="project" value="TreeGrafter"/>
</dbReference>
<reference evidence="1 2" key="1">
    <citation type="journal article" date="2015" name="Genome Biol. Evol.">
        <title>The genome of winter moth (Operophtera brumata) provides a genomic perspective on sexual dimorphism and phenology.</title>
        <authorList>
            <person name="Derks M.F."/>
            <person name="Smit S."/>
            <person name="Salis L."/>
            <person name="Schijlen E."/>
            <person name="Bossers A."/>
            <person name="Mateman C."/>
            <person name="Pijl A.S."/>
            <person name="de Ridder D."/>
            <person name="Groenen M.A."/>
            <person name="Visser M.E."/>
            <person name="Megens H.J."/>
        </authorList>
    </citation>
    <scope>NUCLEOTIDE SEQUENCE [LARGE SCALE GENOMIC DNA]</scope>
    <source>
        <strain evidence="1">WM2013NL</strain>
        <tissue evidence="1">Head and thorax</tissue>
    </source>
</reference>
<dbReference type="InterPro" id="IPR045864">
    <property type="entry name" value="aa-tRNA-synth_II/BPL/LPL"/>
</dbReference>
<keyword evidence="1" id="KW-0436">Ligase</keyword>
<dbReference type="PANTHER" id="PTHR42753:SF2">
    <property type="entry name" value="PROLINE--TRNA LIGASE"/>
    <property type="match status" value="1"/>
</dbReference>
<dbReference type="SUPFAM" id="SSF55681">
    <property type="entry name" value="Class II aaRS and biotin synthetases"/>
    <property type="match status" value="2"/>
</dbReference>